<organism evidence="11">
    <name type="scientific">Oppiella nova</name>
    <dbReference type="NCBI Taxonomy" id="334625"/>
    <lineage>
        <taxon>Eukaryota</taxon>
        <taxon>Metazoa</taxon>
        <taxon>Ecdysozoa</taxon>
        <taxon>Arthropoda</taxon>
        <taxon>Chelicerata</taxon>
        <taxon>Arachnida</taxon>
        <taxon>Acari</taxon>
        <taxon>Acariformes</taxon>
        <taxon>Sarcoptiformes</taxon>
        <taxon>Oribatida</taxon>
        <taxon>Brachypylina</taxon>
        <taxon>Oppioidea</taxon>
        <taxon>Oppiidae</taxon>
        <taxon>Oppiella</taxon>
    </lineage>
</organism>
<gene>
    <name evidence="11" type="ORF">ONB1V03_LOCUS13565</name>
</gene>
<dbReference type="PANTHER" id="PTHR45695:SF9">
    <property type="entry name" value="LEUCOKININ RECEPTOR"/>
    <property type="match status" value="1"/>
</dbReference>
<accession>A0A7R9MDF2</accession>
<feature type="domain" description="G-protein coupled receptors family 1 profile" evidence="10">
    <location>
        <begin position="56"/>
        <end position="96"/>
    </location>
</feature>
<comment type="similarity">
    <text evidence="2">Belongs to the G-protein coupled receptor 1 family.</text>
</comment>
<protein>
    <recommendedName>
        <fullName evidence="10">G-protein coupled receptors family 1 profile domain-containing protein</fullName>
    </recommendedName>
</protein>
<dbReference type="InterPro" id="IPR000276">
    <property type="entry name" value="GPCR_Rhodpsn"/>
</dbReference>
<proteinExistence type="inferred from homology"/>
<dbReference type="Proteomes" id="UP000728032">
    <property type="component" value="Unassembled WGS sequence"/>
</dbReference>
<dbReference type="OrthoDB" id="2132067at2759"/>
<evidence type="ECO:0000256" key="3">
    <source>
        <dbReference type="ARBA" id="ARBA00022692"/>
    </source>
</evidence>
<dbReference type="Pfam" id="PF00001">
    <property type="entry name" value="7tm_1"/>
    <property type="match status" value="1"/>
</dbReference>
<evidence type="ECO:0000256" key="5">
    <source>
        <dbReference type="ARBA" id="ARBA00023040"/>
    </source>
</evidence>
<evidence type="ECO:0000256" key="1">
    <source>
        <dbReference type="ARBA" id="ARBA00004141"/>
    </source>
</evidence>
<evidence type="ECO:0000256" key="7">
    <source>
        <dbReference type="ARBA" id="ARBA00023170"/>
    </source>
</evidence>
<dbReference type="AlphaFoldDB" id="A0A7R9MDF2"/>
<keyword evidence="7" id="KW-0675">Receptor</keyword>
<dbReference type="PRINTS" id="PR00237">
    <property type="entry name" value="GPCRRHODOPSN"/>
</dbReference>
<comment type="subcellular location">
    <subcellularLocation>
        <location evidence="1">Membrane</location>
        <topology evidence="1">Multi-pass membrane protein</topology>
    </subcellularLocation>
</comment>
<dbReference type="GO" id="GO:0004930">
    <property type="term" value="F:G protein-coupled receptor activity"/>
    <property type="evidence" value="ECO:0007669"/>
    <property type="project" value="UniProtKB-KW"/>
</dbReference>
<dbReference type="EMBL" id="CAJPVJ010012045">
    <property type="protein sequence ID" value="CAG2174116.1"/>
    <property type="molecule type" value="Genomic_DNA"/>
</dbReference>
<feature type="non-terminal residue" evidence="11">
    <location>
        <position position="96"/>
    </location>
</feature>
<keyword evidence="4 9" id="KW-1133">Transmembrane helix</keyword>
<evidence type="ECO:0000256" key="4">
    <source>
        <dbReference type="ARBA" id="ARBA00022989"/>
    </source>
</evidence>
<dbReference type="GO" id="GO:0005886">
    <property type="term" value="C:plasma membrane"/>
    <property type="evidence" value="ECO:0007669"/>
    <property type="project" value="TreeGrafter"/>
</dbReference>
<keyword evidence="5" id="KW-0297">G-protein coupled receptor</keyword>
<evidence type="ECO:0000256" key="9">
    <source>
        <dbReference type="SAM" id="Phobius"/>
    </source>
</evidence>
<dbReference type="PANTHER" id="PTHR45695">
    <property type="entry name" value="LEUCOKININ RECEPTOR-RELATED"/>
    <property type="match status" value="1"/>
</dbReference>
<feature type="transmembrane region" description="Helical" evidence="9">
    <location>
        <begin position="76"/>
        <end position="95"/>
    </location>
</feature>
<evidence type="ECO:0000256" key="8">
    <source>
        <dbReference type="ARBA" id="ARBA00023224"/>
    </source>
</evidence>
<evidence type="ECO:0000313" key="11">
    <source>
        <dbReference type="EMBL" id="CAD7656929.1"/>
    </source>
</evidence>
<name>A0A7R9MDF2_9ACAR</name>
<feature type="transmembrane region" description="Helical" evidence="9">
    <location>
        <begin position="43"/>
        <end position="64"/>
    </location>
</feature>
<evidence type="ECO:0000313" key="12">
    <source>
        <dbReference type="Proteomes" id="UP000728032"/>
    </source>
</evidence>
<evidence type="ECO:0000259" key="10">
    <source>
        <dbReference type="PROSITE" id="PS50262"/>
    </source>
</evidence>
<reference evidence="11" key="1">
    <citation type="submission" date="2020-11" db="EMBL/GenBank/DDBJ databases">
        <authorList>
            <person name="Tran Van P."/>
        </authorList>
    </citation>
    <scope>NUCLEOTIDE SEQUENCE</scope>
</reference>
<evidence type="ECO:0000256" key="6">
    <source>
        <dbReference type="ARBA" id="ARBA00023136"/>
    </source>
</evidence>
<keyword evidence="6 9" id="KW-0472">Membrane</keyword>
<evidence type="ECO:0000256" key="2">
    <source>
        <dbReference type="ARBA" id="ARBA00010663"/>
    </source>
</evidence>
<dbReference type="Gene3D" id="1.20.1070.10">
    <property type="entry name" value="Rhodopsin 7-helix transmembrane proteins"/>
    <property type="match status" value="1"/>
</dbReference>
<keyword evidence="8" id="KW-0807">Transducer</keyword>
<keyword evidence="3 9" id="KW-0812">Transmembrane</keyword>
<dbReference type="EMBL" id="OC926870">
    <property type="protein sequence ID" value="CAD7656929.1"/>
    <property type="molecule type" value="Genomic_DNA"/>
</dbReference>
<dbReference type="PROSITE" id="PS50262">
    <property type="entry name" value="G_PROTEIN_RECEP_F1_2"/>
    <property type="match status" value="1"/>
</dbReference>
<keyword evidence="12" id="KW-1185">Reference proteome</keyword>
<dbReference type="InterPro" id="IPR017452">
    <property type="entry name" value="GPCR_Rhodpsn_7TM"/>
</dbReference>
<dbReference type="SUPFAM" id="SSF81321">
    <property type="entry name" value="Family A G protein-coupled receptor-like"/>
    <property type="match status" value="1"/>
</dbReference>
<sequence length="96" mass="10900">MEPSFDALFMPNTNKTNHTFQDYEYEIEESFASFNLWDLIPTAIVYGLTLFAGLIGNGLIVYTVVHFRRMRTLSNVFLASLAFADLLLICVCVPVK</sequence>